<sequence length="175" mass="19806">HFDEGVAYFKNILDQEPTSQFYPKALFTLSLIFFQKGDSASSRGYSERLISEFPGSDYASYVNRKDNSDTSVKRPIESIYERAELLWPDDPLTSLGYYKDVIAADSLSELSASAAFFLGYHYDNTYTISDSALKYYQWLKKYHPRSDQAEKAQARISSLQLALSSIVPDTSLSGQ</sequence>
<dbReference type="AlphaFoldDB" id="A0A383EUI3"/>
<dbReference type="InterPro" id="IPR011990">
    <property type="entry name" value="TPR-like_helical_dom_sf"/>
</dbReference>
<dbReference type="Gene3D" id="1.25.40.10">
    <property type="entry name" value="Tetratricopeptide repeat domain"/>
    <property type="match status" value="1"/>
</dbReference>
<feature type="non-terminal residue" evidence="1">
    <location>
        <position position="1"/>
    </location>
</feature>
<reference evidence="1" key="1">
    <citation type="submission" date="2018-05" db="EMBL/GenBank/DDBJ databases">
        <authorList>
            <person name="Lanie J.A."/>
            <person name="Ng W.-L."/>
            <person name="Kazmierczak K.M."/>
            <person name="Andrzejewski T.M."/>
            <person name="Davidsen T.M."/>
            <person name="Wayne K.J."/>
            <person name="Tettelin H."/>
            <person name="Glass J.I."/>
            <person name="Rusch D."/>
            <person name="Podicherti R."/>
            <person name="Tsui H.-C.T."/>
            <person name="Winkler M.E."/>
        </authorList>
    </citation>
    <scope>NUCLEOTIDE SEQUENCE</scope>
</reference>
<protein>
    <submittedName>
        <fullName evidence="1">Uncharacterized protein</fullName>
    </submittedName>
</protein>
<evidence type="ECO:0000313" key="1">
    <source>
        <dbReference type="EMBL" id="SVE59905.1"/>
    </source>
</evidence>
<proteinExistence type="predicted"/>
<name>A0A383EUI3_9ZZZZ</name>
<gene>
    <name evidence="1" type="ORF">METZ01_LOCUS512759</name>
</gene>
<organism evidence="1">
    <name type="scientific">marine metagenome</name>
    <dbReference type="NCBI Taxonomy" id="408172"/>
    <lineage>
        <taxon>unclassified sequences</taxon>
        <taxon>metagenomes</taxon>
        <taxon>ecological metagenomes</taxon>
    </lineage>
</organism>
<accession>A0A383EUI3</accession>
<dbReference type="EMBL" id="UINC01228546">
    <property type="protein sequence ID" value="SVE59905.1"/>
    <property type="molecule type" value="Genomic_DNA"/>
</dbReference>